<keyword evidence="3" id="KW-1185">Reference proteome</keyword>
<dbReference type="EMBL" id="CP071839">
    <property type="protein sequence ID" value="QTE02969.1"/>
    <property type="molecule type" value="Genomic_DNA"/>
</dbReference>
<feature type="region of interest" description="Disordered" evidence="1">
    <location>
        <begin position="1"/>
        <end position="21"/>
    </location>
</feature>
<dbReference type="RefSeq" id="WP_208036186.1">
    <property type="nucleotide sequence ID" value="NZ_CP071839.1"/>
</dbReference>
<evidence type="ECO:0000256" key="1">
    <source>
        <dbReference type="SAM" id="MobiDB-lite"/>
    </source>
</evidence>
<dbReference type="InterPro" id="IPR045428">
    <property type="entry name" value="EACC1"/>
</dbReference>
<dbReference type="Pfam" id="PF19953">
    <property type="entry name" value="EACC1"/>
    <property type="match status" value="1"/>
</dbReference>
<name>A0ABX7U466_STRCY</name>
<gene>
    <name evidence="2" type="ORF">S1361_36885</name>
</gene>
<accession>A0ABX7U466</accession>
<protein>
    <submittedName>
        <fullName evidence="2">Uncharacterized protein</fullName>
    </submittedName>
</protein>
<dbReference type="Proteomes" id="UP000663908">
    <property type="component" value="Chromosome"/>
</dbReference>
<evidence type="ECO:0000313" key="3">
    <source>
        <dbReference type="Proteomes" id="UP000663908"/>
    </source>
</evidence>
<organism evidence="2 3">
    <name type="scientific">Streptomyces cyanogenus</name>
    <dbReference type="NCBI Taxonomy" id="80860"/>
    <lineage>
        <taxon>Bacteria</taxon>
        <taxon>Bacillati</taxon>
        <taxon>Actinomycetota</taxon>
        <taxon>Actinomycetes</taxon>
        <taxon>Kitasatosporales</taxon>
        <taxon>Streptomycetaceae</taxon>
        <taxon>Streptomyces</taxon>
    </lineage>
</organism>
<reference evidence="2 3" key="1">
    <citation type="submission" date="2021-03" db="EMBL/GenBank/DDBJ databases">
        <title>Complete genome sequence of Streptomyces cyanogenus S136, producer of anticancer angucycline landomycin A.</title>
        <authorList>
            <person name="Hrab P."/>
            <person name="Ruckert C."/>
            <person name="Busche T."/>
            <person name="Ostash I."/>
            <person name="Kalinowski J."/>
            <person name="Fedorenko V."/>
            <person name="Yushchuk O."/>
            <person name="Ostash B."/>
        </authorList>
    </citation>
    <scope>NUCLEOTIDE SEQUENCE [LARGE SCALE GENOMIC DNA]</scope>
    <source>
        <strain evidence="2 3">S136</strain>
    </source>
</reference>
<proteinExistence type="predicted"/>
<sequence>MEEYEGSETPPAPGSLPVLVAGEPGGEATWLVQRRADVTVGPDRNGGRKFTVEVRRRSDPQAVSRAVGRLLEGGEE</sequence>
<evidence type="ECO:0000313" key="2">
    <source>
        <dbReference type="EMBL" id="QTE02969.1"/>
    </source>
</evidence>